<dbReference type="InterPro" id="IPR033712">
    <property type="entry name" value="Pumilio_RNA-bd"/>
</dbReference>
<dbReference type="InterPro" id="IPR033133">
    <property type="entry name" value="PUM-HD"/>
</dbReference>
<feature type="repeat" description="Pumilio" evidence="7">
    <location>
        <begin position="662"/>
        <end position="697"/>
    </location>
</feature>
<feature type="repeat" description="Pumilio" evidence="7">
    <location>
        <begin position="842"/>
        <end position="884"/>
    </location>
</feature>
<evidence type="ECO:0000256" key="5">
    <source>
        <dbReference type="ARBA" id="ARBA00060736"/>
    </source>
</evidence>
<evidence type="ECO:0000256" key="1">
    <source>
        <dbReference type="ARBA" id="ARBA00004496"/>
    </source>
</evidence>
<evidence type="ECO:0000256" key="3">
    <source>
        <dbReference type="ARBA" id="ARBA00022737"/>
    </source>
</evidence>
<keyword evidence="2" id="KW-0963">Cytoplasm</keyword>
<dbReference type="Gene3D" id="1.25.10.10">
    <property type="entry name" value="Leucine-rich Repeat Variant"/>
    <property type="match status" value="1"/>
</dbReference>
<dbReference type="InterPro" id="IPR011989">
    <property type="entry name" value="ARM-like"/>
</dbReference>
<dbReference type="OrthoDB" id="668540at2759"/>
<comment type="subcellular location">
    <subcellularLocation>
        <location evidence="1">Cytoplasm</location>
    </subcellularLocation>
</comment>
<dbReference type="PROSITE" id="PS50303">
    <property type="entry name" value="PUM_HD"/>
    <property type="match status" value="1"/>
</dbReference>
<accession>A0A163K1H9</accession>
<dbReference type="SUPFAM" id="SSF48371">
    <property type="entry name" value="ARM repeat"/>
    <property type="match status" value="1"/>
</dbReference>
<keyword evidence="4" id="KW-0694">RNA-binding</keyword>
<evidence type="ECO:0000256" key="4">
    <source>
        <dbReference type="ARBA" id="ARBA00022884"/>
    </source>
</evidence>
<proteinExistence type="inferred from homology"/>
<feature type="repeat" description="Pumilio" evidence="7">
    <location>
        <begin position="698"/>
        <end position="733"/>
    </location>
</feature>
<comment type="similarity">
    <text evidence="5">Belongs to the PUF3 family.</text>
</comment>
<dbReference type="GO" id="GO:0003730">
    <property type="term" value="F:mRNA 3'-UTR binding"/>
    <property type="evidence" value="ECO:0007669"/>
    <property type="project" value="TreeGrafter"/>
</dbReference>
<feature type="repeat" description="Pumilio" evidence="7">
    <location>
        <begin position="770"/>
        <end position="805"/>
    </location>
</feature>
<dbReference type="GO" id="GO:0005737">
    <property type="term" value="C:cytoplasm"/>
    <property type="evidence" value="ECO:0007669"/>
    <property type="project" value="UniProtKB-SubCell"/>
</dbReference>
<feature type="repeat" description="Pumilio" evidence="7">
    <location>
        <begin position="734"/>
        <end position="769"/>
    </location>
</feature>
<feature type="compositionally biased region" description="Basic and acidic residues" evidence="8">
    <location>
        <begin position="1"/>
        <end position="10"/>
    </location>
</feature>
<dbReference type="Pfam" id="PF00806">
    <property type="entry name" value="PUF"/>
    <property type="match status" value="8"/>
</dbReference>
<dbReference type="InterPro" id="IPR001313">
    <property type="entry name" value="Pumilio_RNA-bd_rpt"/>
</dbReference>
<feature type="region of interest" description="Disordered" evidence="8">
    <location>
        <begin position="347"/>
        <end position="425"/>
    </location>
</feature>
<keyword evidence="11" id="KW-1185">Reference proteome</keyword>
<evidence type="ECO:0000256" key="7">
    <source>
        <dbReference type="PROSITE-ProRule" id="PRU00317"/>
    </source>
</evidence>
<protein>
    <recommendedName>
        <fullName evidence="6">Pumilio homology domain family member 3</fullName>
    </recommendedName>
</protein>
<dbReference type="OMA" id="FPNDESY"/>
<feature type="region of interest" description="Disordered" evidence="8">
    <location>
        <begin position="235"/>
        <end position="318"/>
    </location>
</feature>
<name>A0A163K1H9_ABSGL</name>
<feature type="repeat" description="Pumilio" evidence="7">
    <location>
        <begin position="806"/>
        <end position="841"/>
    </location>
</feature>
<evidence type="ECO:0000259" key="9">
    <source>
        <dbReference type="PROSITE" id="PS50303"/>
    </source>
</evidence>
<feature type="repeat" description="Pumilio" evidence="7">
    <location>
        <begin position="626"/>
        <end position="661"/>
    </location>
</feature>
<organism evidence="10">
    <name type="scientific">Absidia glauca</name>
    <name type="common">Pin mould</name>
    <dbReference type="NCBI Taxonomy" id="4829"/>
    <lineage>
        <taxon>Eukaryota</taxon>
        <taxon>Fungi</taxon>
        <taxon>Fungi incertae sedis</taxon>
        <taxon>Mucoromycota</taxon>
        <taxon>Mucoromycotina</taxon>
        <taxon>Mucoromycetes</taxon>
        <taxon>Mucorales</taxon>
        <taxon>Cunninghamellaceae</taxon>
        <taxon>Absidia</taxon>
    </lineage>
</organism>
<dbReference type="EMBL" id="LT554417">
    <property type="protein sequence ID" value="SAM04875.1"/>
    <property type="molecule type" value="Genomic_DNA"/>
</dbReference>
<feature type="domain" description="PUM-HD" evidence="9">
    <location>
        <begin position="570"/>
        <end position="910"/>
    </location>
</feature>
<reference evidence="10" key="1">
    <citation type="submission" date="2016-04" db="EMBL/GenBank/DDBJ databases">
        <authorList>
            <person name="Evans L.H."/>
            <person name="Alamgir A."/>
            <person name="Owens N."/>
            <person name="Weber N.D."/>
            <person name="Virtaneva K."/>
            <person name="Barbian K."/>
            <person name="Babar A."/>
            <person name="Rosenke K."/>
        </authorList>
    </citation>
    <scope>NUCLEOTIDE SEQUENCE [LARGE SCALE GENOMIC DNA]</scope>
    <source>
        <strain evidence="10">CBS 101.48</strain>
    </source>
</reference>
<evidence type="ECO:0000313" key="10">
    <source>
        <dbReference type="EMBL" id="SAM04875.1"/>
    </source>
</evidence>
<feature type="compositionally biased region" description="Gly residues" evidence="8">
    <location>
        <begin position="373"/>
        <end position="383"/>
    </location>
</feature>
<evidence type="ECO:0000256" key="2">
    <source>
        <dbReference type="ARBA" id="ARBA00022490"/>
    </source>
</evidence>
<feature type="compositionally biased region" description="Low complexity" evidence="8">
    <location>
        <begin position="240"/>
        <end position="249"/>
    </location>
</feature>
<dbReference type="PANTHER" id="PTHR12537">
    <property type="entry name" value="RNA BINDING PROTEIN PUMILIO-RELATED"/>
    <property type="match status" value="1"/>
</dbReference>
<feature type="compositionally biased region" description="Basic and acidic residues" evidence="8">
    <location>
        <begin position="252"/>
        <end position="273"/>
    </location>
</feature>
<dbReference type="FunFam" id="1.25.10.10:FF:000004">
    <property type="entry name" value="Pumilio homolog 1 isoform 2"/>
    <property type="match status" value="1"/>
</dbReference>
<gene>
    <name evidence="10" type="primary">ABSGL_10741.1 scaffold 12033</name>
</gene>
<feature type="compositionally biased region" description="Low complexity" evidence="8">
    <location>
        <begin position="347"/>
        <end position="364"/>
    </location>
</feature>
<dbReference type="PANTHER" id="PTHR12537:SF12">
    <property type="entry name" value="MATERNAL PROTEIN PUMILIO"/>
    <property type="match status" value="1"/>
</dbReference>
<feature type="compositionally biased region" description="Polar residues" evidence="8">
    <location>
        <begin position="292"/>
        <end position="307"/>
    </location>
</feature>
<sequence length="953" mass="107503">MIPRLFDESHSPNNGQGYDLHQPQATNQPQGQLAALLQGKYDSEYDMFMASGTSNLFPNDESYDRSSSAPPSRVLYQQMNAMHSRHGSQTELQEDHDTGRALGSNYQDMSLGSKMDSQTGQSKDAWKQLWDGGNNYDHPAAQYAQQQQLHHHHQQQHQQQQGRQGHKMKINDDANSRRGRNLVDIIQEDFPRTPSPLFALQQQARQRHAQLNGSDAADLDTAEYDALLAASSSMYHHRPQQQLQQQQQQYYSRHEGGDPKEHSMADKGDRMNDLRGLSPPLRNKFASPPPARSNSTPPGRNFNNGASGTDEGDYLGNPTLQTEMMMKKFGTFGLNAEDEYGRMQQARYLQQQQQQQALRMQQQQSSGYVSPYHGGGGGGGGSNLGSPQLYHTMQPFPTPPLSSMLDMNDVRGDDMNGSDGGWSNRDMYRRQQASMAFGSSGPLSAPAGVDLDDQVALNDPTGTNHKKLQPLQQMQQQQLLIQQQQKQLMVARQQLLIQQQIQQQQQQQHGSGGFGISTGNNSSHRMRNLSSHHTTQDLASGHTSTSSASSHQQQQTTQQPGNTQDMTLSIRSALLEEFRNSKNKKYELKDIAEHIVEFSGDQHGSRFIQQKLETANSEEKQLVFEEVLPNALQLMTDVFGNYVLQKFFEHGNQMQKTILAKQMDGHVISLSLQMYGCRVVQKALEHVLTEQQAKLVSELDGCVLKCIKDQNGNHVIQKAIERVPAIHIQFIIDAFHGQVYNLATHPYGCRVIQRMFEHCTDVQTGPLLEELHRCTGQLVQDQYGNYVIQHILERGRPVDKAMVISKIRGQVLQLSKHKFASNVVEKCVDHGSKRDRQLLIEEVLQSRPDGSYPLVTMMKDQYANYVVQKMLDVVDDDQRDLLVNKIRPHLQSLKKYTYGKHLIQKVEKLLPLINCDADYDEGNELASPDEHDPLDRQSFAAERIDGCDSHTLE</sequence>
<dbReference type="Proteomes" id="UP000078561">
    <property type="component" value="Unassembled WGS sequence"/>
</dbReference>
<dbReference type="AlphaFoldDB" id="A0A163K1H9"/>
<dbReference type="InterPro" id="IPR016024">
    <property type="entry name" value="ARM-type_fold"/>
</dbReference>
<feature type="compositionally biased region" description="Polar residues" evidence="8">
    <location>
        <begin position="104"/>
        <end position="122"/>
    </location>
</feature>
<feature type="region of interest" description="Disordered" evidence="8">
    <location>
        <begin position="437"/>
        <end position="470"/>
    </location>
</feature>
<dbReference type="STRING" id="4829.A0A163K1H9"/>
<evidence type="ECO:0000256" key="6">
    <source>
        <dbReference type="ARBA" id="ARBA00081811"/>
    </source>
</evidence>
<feature type="region of interest" description="Disordered" evidence="8">
    <location>
        <begin position="508"/>
        <end position="565"/>
    </location>
</feature>
<dbReference type="SMART" id="SM00025">
    <property type="entry name" value="Pumilio"/>
    <property type="match status" value="8"/>
</dbReference>
<keyword evidence="3" id="KW-0677">Repeat</keyword>
<feature type="region of interest" description="Disordered" evidence="8">
    <location>
        <begin position="82"/>
        <end position="178"/>
    </location>
</feature>
<feature type="repeat" description="Pumilio" evidence="7">
    <location>
        <begin position="590"/>
        <end position="625"/>
    </location>
</feature>
<dbReference type="InParanoid" id="A0A163K1H9"/>
<dbReference type="GO" id="GO:0000288">
    <property type="term" value="P:nuclear-transcribed mRNA catabolic process, deadenylation-dependent decay"/>
    <property type="evidence" value="ECO:0007669"/>
    <property type="project" value="TreeGrafter"/>
</dbReference>
<feature type="region of interest" description="Disordered" evidence="8">
    <location>
        <begin position="1"/>
        <end position="29"/>
    </location>
</feature>
<feature type="compositionally biased region" description="Polar residues" evidence="8">
    <location>
        <begin position="82"/>
        <end position="91"/>
    </location>
</feature>
<evidence type="ECO:0000256" key="8">
    <source>
        <dbReference type="SAM" id="MobiDB-lite"/>
    </source>
</evidence>
<evidence type="ECO:0000313" key="11">
    <source>
        <dbReference type="Proteomes" id="UP000078561"/>
    </source>
</evidence>
<dbReference type="CDD" id="cd07920">
    <property type="entry name" value="Pumilio"/>
    <property type="match status" value="1"/>
</dbReference>
<feature type="compositionally biased region" description="Polar residues" evidence="8">
    <location>
        <begin position="517"/>
        <end position="538"/>
    </location>
</feature>
<feature type="compositionally biased region" description="Low complexity" evidence="8">
    <location>
        <begin position="539"/>
        <end position="559"/>
    </location>
</feature>
<dbReference type="PROSITE" id="PS50302">
    <property type="entry name" value="PUM"/>
    <property type="match status" value="8"/>
</dbReference>